<dbReference type="EMBL" id="KI517481">
    <property type="protein sequence ID" value="ESQ39000.1"/>
    <property type="molecule type" value="Genomic_DNA"/>
</dbReference>
<dbReference type="AlphaFoldDB" id="V4KMA7"/>
<proteinExistence type="inferred from homology"/>
<dbReference type="Gramene" id="ESQ39000">
    <property type="protein sequence ID" value="ESQ39000"/>
    <property type="gene ID" value="EUTSA_v10001737mg"/>
</dbReference>
<dbReference type="KEGG" id="eus:EUTSA_v10001737mg"/>
<feature type="transmembrane region" description="Helical" evidence="3">
    <location>
        <begin position="64"/>
        <end position="83"/>
    </location>
</feature>
<sequence>MKMFKVGPIGKKDSKDKSWTEKEYTNISNIYIYFDDYGINSIQFSFSHKGTQVLSQKYGLFTGHYFQIVMESILSYIFVFLLIRLKDDEYVTGLSGFYSSQKKISVFN</sequence>
<name>V4KMA7_EUTSA</name>
<dbReference type="PROSITE" id="PS51752">
    <property type="entry name" value="JACALIN_LECTIN"/>
    <property type="match status" value="1"/>
</dbReference>
<evidence type="ECO:0000256" key="2">
    <source>
        <dbReference type="ARBA" id="ARBA00022734"/>
    </source>
</evidence>
<dbReference type="SUPFAM" id="SSF51101">
    <property type="entry name" value="Mannose-binding lectins"/>
    <property type="match status" value="1"/>
</dbReference>
<evidence type="ECO:0000256" key="3">
    <source>
        <dbReference type="SAM" id="Phobius"/>
    </source>
</evidence>
<gene>
    <name evidence="5" type="ORF">EUTSA_v10001737mg</name>
</gene>
<keyword evidence="3" id="KW-0472">Membrane</keyword>
<protein>
    <recommendedName>
        <fullName evidence="4">Jacalin-type lectin domain-containing protein</fullName>
    </recommendedName>
</protein>
<dbReference type="Proteomes" id="UP000030689">
    <property type="component" value="Unassembled WGS sequence"/>
</dbReference>
<evidence type="ECO:0000259" key="4">
    <source>
        <dbReference type="PROSITE" id="PS51752"/>
    </source>
</evidence>
<keyword evidence="3" id="KW-0812">Transmembrane</keyword>
<dbReference type="Pfam" id="PF01419">
    <property type="entry name" value="Jacalin"/>
    <property type="match status" value="1"/>
</dbReference>
<dbReference type="InterPro" id="IPR001229">
    <property type="entry name" value="Jacalin-like_lectin_dom"/>
</dbReference>
<evidence type="ECO:0000313" key="5">
    <source>
        <dbReference type="EMBL" id="ESQ39000.1"/>
    </source>
</evidence>
<evidence type="ECO:0000313" key="6">
    <source>
        <dbReference type="Proteomes" id="UP000030689"/>
    </source>
</evidence>
<evidence type="ECO:0000256" key="1">
    <source>
        <dbReference type="ARBA" id="ARBA00006568"/>
    </source>
</evidence>
<keyword evidence="2" id="KW-0430">Lectin</keyword>
<feature type="domain" description="Jacalin-type lectin" evidence="4">
    <location>
        <begin position="3"/>
        <end position="108"/>
    </location>
</feature>
<dbReference type="Gene3D" id="2.100.10.30">
    <property type="entry name" value="Jacalin-like lectin domain"/>
    <property type="match status" value="1"/>
</dbReference>
<organism evidence="5 6">
    <name type="scientific">Eutrema salsugineum</name>
    <name type="common">Saltwater cress</name>
    <name type="synonym">Sisymbrium salsugineum</name>
    <dbReference type="NCBI Taxonomy" id="72664"/>
    <lineage>
        <taxon>Eukaryota</taxon>
        <taxon>Viridiplantae</taxon>
        <taxon>Streptophyta</taxon>
        <taxon>Embryophyta</taxon>
        <taxon>Tracheophyta</taxon>
        <taxon>Spermatophyta</taxon>
        <taxon>Magnoliopsida</taxon>
        <taxon>eudicotyledons</taxon>
        <taxon>Gunneridae</taxon>
        <taxon>Pentapetalae</taxon>
        <taxon>rosids</taxon>
        <taxon>malvids</taxon>
        <taxon>Brassicales</taxon>
        <taxon>Brassicaceae</taxon>
        <taxon>Eutremeae</taxon>
        <taxon>Eutrema</taxon>
    </lineage>
</organism>
<keyword evidence="6" id="KW-1185">Reference proteome</keyword>
<reference evidence="5 6" key="1">
    <citation type="journal article" date="2013" name="Front. Plant Sci.">
        <title>The Reference Genome of the Halophytic Plant Eutrema salsugineum.</title>
        <authorList>
            <person name="Yang R."/>
            <person name="Jarvis D.E."/>
            <person name="Chen H."/>
            <person name="Beilstein M.A."/>
            <person name="Grimwood J."/>
            <person name="Jenkins J."/>
            <person name="Shu S."/>
            <person name="Prochnik S."/>
            <person name="Xin M."/>
            <person name="Ma C."/>
            <person name="Schmutz J."/>
            <person name="Wing R.A."/>
            <person name="Mitchell-Olds T."/>
            <person name="Schumaker K.S."/>
            <person name="Wang X."/>
        </authorList>
    </citation>
    <scope>NUCLEOTIDE SEQUENCE [LARGE SCALE GENOMIC DNA]</scope>
</reference>
<comment type="similarity">
    <text evidence="1">Belongs to the jacalin lectin family.</text>
</comment>
<dbReference type="GO" id="GO:0030246">
    <property type="term" value="F:carbohydrate binding"/>
    <property type="evidence" value="ECO:0007669"/>
    <property type="project" value="UniProtKB-KW"/>
</dbReference>
<accession>V4KMA7</accession>
<dbReference type="InterPro" id="IPR036404">
    <property type="entry name" value="Jacalin-like_lectin_dom_sf"/>
</dbReference>
<keyword evidence="3" id="KW-1133">Transmembrane helix</keyword>